<gene>
    <name evidence="2" type="ORF">VNO77_23334</name>
</gene>
<keyword evidence="3" id="KW-1185">Reference proteome</keyword>
<feature type="region of interest" description="Disordered" evidence="1">
    <location>
        <begin position="262"/>
        <end position="291"/>
    </location>
</feature>
<sequence>MRNILQSIEQNAKPGIRSEGRGGCRLDWLLALAEVESLMNEWTWPQNSATQNEPGDHVDGFPRRAEIVQGNESKVHAYLGENNKNTNLDTRFHSKGVIFRFLVRMDADRRSSPLFFFSWLFFMLLLRTDVPSSPPRSPSSNLKDGLGIPQACGDGEKTWLLALAEVESLMNEWTWPQNSATQNEPGDHVDGFPRRAEIVQGNESKVHAYLGENNKNTNLDTRFHSKGVIFRFLVRMDADRRSSPLFFFSWFFFMLLLRTDVPSSPPRSPSSNVRKALPRNPTKKPEPLPLHAPSSFLIQSIRNPFTYLSCDLLTIERTTT</sequence>
<protein>
    <submittedName>
        <fullName evidence="2">Uncharacterized protein</fullName>
    </submittedName>
</protein>
<reference evidence="2 3" key="1">
    <citation type="submission" date="2024-01" db="EMBL/GenBank/DDBJ databases">
        <title>The genomes of 5 underutilized Papilionoideae crops provide insights into root nodulation and disease resistanc.</title>
        <authorList>
            <person name="Jiang F."/>
        </authorList>
    </citation>
    <scope>NUCLEOTIDE SEQUENCE [LARGE SCALE GENOMIC DNA]</scope>
    <source>
        <strain evidence="2">LVBAO_FW01</strain>
        <tissue evidence="2">Leaves</tissue>
    </source>
</reference>
<name>A0AAN9L7M8_CANGL</name>
<evidence type="ECO:0000313" key="2">
    <source>
        <dbReference type="EMBL" id="KAK7329184.1"/>
    </source>
</evidence>
<evidence type="ECO:0000256" key="1">
    <source>
        <dbReference type="SAM" id="MobiDB-lite"/>
    </source>
</evidence>
<accession>A0AAN9L7M8</accession>
<evidence type="ECO:0000313" key="3">
    <source>
        <dbReference type="Proteomes" id="UP001367508"/>
    </source>
</evidence>
<dbReference type="AlphaFoldDB" id="A0AAN9L7M8"/>
<proteinExistence type="predicted"/>
<comment type="caution">
    <text evidence="2">The sequence shown here is derived from an EMBL/GenBank/DDBJ whole genome shotgun (WGS) entry which is preliminary data.</text>
</comment>
<organism evidence="2 3">
    <name type="scientific">Canavalia gladiata</name>
    <name type="common">Sword bean</name>
    <name type="synonym">Dolichos gladiatus</name>
    <dbReference type="NCBI Taxonomy" id="3824"/>
    <lineage>
        <taxon>Eukaryota</taxon>
        <taxon>Viridiplantae</taxon>
        <taxon>Streptophyta</taxon>
        <taxon>Embryophyta</taxon>
        <taxon>Tracheophyta</taxon>
        <taxon>Spermatophyta</taxon>
        <taxon>Magnoliopsida</taxon>
        <taxon>eudicotyledons</taxon>
        <taxon>Gunneridae</taxon>
        <taxon>Pentapetalae</taxon>
        <taxon>rosids</taxon>
        <taxon>fabids</taxon>
        <taxon>Fabales</taxon>
        <taxon>Fabaceae</taxon>
        <taxon>Papilionoideae</taxon>
        <taxon>50 kb inversion clade</taxon>
        <taxon>NPAAA clade</taxon>
        <taxon>indigoferoid/millettioid clade</taxon>
        <taxon>Phaseoleae</taxon>
        <taxon>Canavalia</taxon>
    </lineage>
</organism>
<dbReference type="Proteomes" id="UP001367508">
    <property type="component" value="Unassembled WGS sequence"/>
</dbReference>
<dbReference type="EMBL" id="JAYMYQ010000005">
    <property type="protein sequence ID" value="KAK7329184.1"/>
    <property type="molecule type" value="Genomic_DNA"/>
</dbReference>